<dbReference type="InterPro" id="IPR002225">
    <property type="entry name" value="3Beta_OHSteriod_DH/Estase"/>
</dbReference>
<keyword evidence="3" id="KW-1185">Reference proteome</keyword>
<dbReference type="GO" id="GO:0016616">
    <property type="term" value="F:oxidoreductase activity, acting on the CH-OH group of donors, NAD or NADP as acceptor"/>
    <property type="evidence" value="ECO:0007669"/>
    <property type="project" value="InterPro"/>
</dbReference>
<accession>A0A803YIH8</accession>
<dbReference type="AlphaFoldDB" id="A0A803YIH8"/>
<feature type="domain" description="3-beta hydroxysteroid dehydrogenase/isomerase" evidence="1">
    <location>
        <begin position="9"/>
        <end position="47"/>
    </location>
</feature>
<dbReference type="GO" id="GO:0006694">
    <property type="term" value="P:steroid biosynthetic process"/>
    <property type="evidence" value="ECO:0007669"/>
    <property type="project" value="InterPro"/>
</dbReference>
<protein>
    <recommendedName>
        <fullName evidence="1">3-beta hydroxysteroid dehydrogenase/isomerase domain-containing protein</fullName>
    </recommendedName>
</protein>
<reference evidence="2" key="2">
    <citation type="submission" date="2025-08" db="UniProtKB">
        <authorList>
            <consortium name="Ensembl"/>
        </authorList>
    </citation>
    <scope>IDENTIFICATION</scope>
</reference>
<evidence type="ECO:0000313" key="2">
    <source>
        <dbReference type="Ensembl" id="ENSMGAP00000031576.1"/>
    </source>
</evidence>
<evidence type="ECO:0000313" key="3">
    <source>
        <dbReference type="Proteomes" id="UP000001645"/>
    </source>
</evidence>
<name>A0A803YIH8_MELGA</name>
<evidence type="ECO:0000259" key="1">
    <source>
        <dbReference type="Pfam" id="PF01073"/>
    </source>
</evidence>
<reference evidence="2" key="3">
    <citation type="submission" date="2025-09" db="UniProtKB">
        <authorList>
            <consortium name="Ensembl"/>
        </authorList>
    </citation>
    <scope>IDENTIFICATION</scope>
</reference>
<dbReference type="Proteomes" id="UP000001645">
    <property type="component" value="Unplaced"/>
</dbReference>
<dbReference type="InParanoid" id="A0A803YIH8"/>
<dbReference type="InterPro" id="IPR036291">
    <property type="entry name" value="NAD(P)-bd_dom_sf"/>
</dbReference>
<dbReference type="Pfam" id="PF01073">
    <property type="entry name" value="3Beta_HSD"/>
    <property type="match status" value="1"/>
</dbReference>
<sequence>MSLAGVSCLVTGAGGFLGQRIVCLLLEEDEALAEIRLLDKAFSREALWSFGSEYHLVSMVRYEYACFWLRWMVGSPYLSFKPSFVGTDFPSRKFCFIPISLSLQHRNQT</sequence>
<organism evidence="2 3">
    <name type="scientific">Meleagris gallopavo</name>
    <name type="common">Wild turkey</name>
    <dbReference type="NCBI Taxonomy" id="9103"/>
    <lineage>
        <taxon>Eukaryota</taxon>
        <taxon>Metazoa</taxon>
        <taxon>Chordata</taxon>
        <taxon>Craniata</taxon>
        <taxon>Vertebrata</taxon>
        <taxon>Euteleostomi</taxon>
        <taxon>Archelosauria</taxon>
        <taxon>Archosauria</taxon>
        <taxon>Dinosauria</taxon>
        <taxon>Saurischia</taxon>
        <taxon>Theropoda</taxon>
        <taxon>Coelurosauria</taxon>
        <taxon>Aves</taxon>
        <taxon>Neognathae</taxon>
        <taxon>Galloanserae</taxon>
        <taxon>Galliformes</taxon>
        <taxon>Phasianidae</taxon>
        <taxon>Meleagridinae</taxon>
        <taxon>Meleagris</taxon>
    </lineage>
</organism>
<dbReference type="SUPFAM" id="SSF51735">
    <property type="entry name" value="NAD(P)-binding Rossmann-fold domains"/>
    <property type="match status" value="1"/>
</dbReference>
<proteinExistence type="predicted"/>
<dbReference type="Ensembl" id="ENSMGAT00000029304.1">
    <property type="protein sequence ID" value="ENSMGAP00000031576.1"/>
    <property type="gene ID" value="ENSMGAG00000019382.1"/>
</dbReference>
<reference evidence="2" key="1">
    <citation type="journal article" date="2010" name="PLoS Biol.">
        <title>Multi-platform next-generation sequencing of the domestic turkey (Meleagris gallopavo): genome assembly and analysis.</title>
        <authorList>
            <person name="Dalloul R.A."/>
            <person name="Long J.A."/>
            <person name="Zimin A.V."/>
            <person name="Aslam L."/>
            <person name="Beal K."/>
            <person name="Blomberg L.A."/>
            <person name="Bouffard P."/>
            <person name="Burt D.W."/>
            <person name="Crasta O."/>
            <person name="Crooijmans R.P."/>
            <person name="Cooper K."/>
            <person name="Coulombe R.A."/>
            <person name="De S."/>
            <person name="Delany M.E."/>
            <person name="Dodgson J.B."/>
            <person name="Dong J.J."/>
            <person name="Evans C."/>
            <person name="Frederickson K.M."/>
            <person name="Flicek P."/>
            <person name="Florea L."/>
            <person name="Folkerts O."/>
            <person name="Groenen M.A."/>
            <person name="Harkins T.T."/>
            <person name="Herrero J."/>
            <person name="Hoffmann S."/>
            <person name="Megens H.J."/>
            <person name="Jiang A."/>
            <person name="de Jong P."/>
            <person name="Kaiser P."/>
            <person name="Kim H."/>
            <person name="Kim K.W."/>
            <person name="Kim S."/>
            <person name="Langenberger D."/>
            <person name="Lee M.K."/>
            <person name="Lee T."/>
            <person name="Mane S."/>
            <person name="Marcais G."/>
            <person name="Marz M."/>
            <person name="McElroy A.P."/>
            <person name="Modise T."/>
            <person name="Nefedov M."/>
            <person name="Notredame C."/>
            <person name="Paton I.R."/>
            <person name="Payne W.S."/>
            <person name="Pertea G."/>
            <person name="Prickett D."/>
            <person name="Puiu D."/>
            <person name="Qioa D."/>
            <person name="Raineri E."/>
            <person name="Ruffier M."/>
            <person name="Salzberg S.L."/>
            <person name="Schatz M.C."/>
            <person name="Scheuring C."/>
            <person name="Schmidt C.J."/>
            <person name="Schroeder S."/>
            <person name="Searle S.M."/>
            <person name="Smith E.J."/>
            <person name="Smith J."/>
            <person name="Sonstegard T.S."/>
            <person name="Stadler P.F."/>
            <person name="Tafer H."/>
            <person name="Tu Z.J."/>
            <person name="Van Tassell C.P."/>
            <person name="Vilella A.J."/>
            <person name="Williams K.P."/>
            <person name="Yorke J.A."/>
            <person name="Zhang L."/>
            <person name="Zhang H.B."/>
            <person name="Zhang X."/>
            <person name="Zhang Y."/>
            <person name="Reed K.M."/>
        </authorList>
    </citation>
    <scope>NUCLEOTIDE SEQUENCE [LARGE SCALE GENOMIC DNA]</scope>
</reference>